<dbReference type="AlphaFoldDB" id="A0A1F7XLX9"/>
<sequence>MASLTQTAIIARKVIRYGLYFMVFLIVGKIVFDLAINIYKRVFPPPPPPATVAFGKLPKLSLPENQGLPELTYGVETPDGKVPTFKDLANQAKVYFMPRSSQTQLNLEETKRTVSGLGFNPEGQPASETLYRFPHRSAPSSLEINIITGVFSLSYDIAADPTILEKRPPVPEIAVSQVRNFISRGGLLTEDLGGPTKHEFLRIEGGKFISALSLSDANLIKVNLFRKDYDELPALTLTPDEANVWFIVSGAGQNMVGGEYHYFKVDPTKFATYPIKTGQQALDELKAKAGYVAKLGQNESGNIVIRRIYLAYYDPPVASDFYQPIVVFEGDNGFVAYVPAVTSDYYGE</sequence>
<reference evidence="2 3" key="1">
    <citation type="journal article" date="2016" name="Nat. Commun.">
        <title>Thousands of microbial genomes shed light on interconnected biogeochemical processes in an aquifer system.</title>
        <authorList>
            <person name="Anantharaman K."/>
            <person name="Brown C.T."/>
            <person name="Hug L.A."/>
            <person name="Sharon I."/>
            <person name="Castelle C.J."/>
            <person name="Probst A.J."/>
            <person name="Thomas B.C."/>
            <person name="Singh A."/>
            <person name="Wilkins M.J."/>
            <person name="Karaoz U."/>
            <person name="Brodie E.L."/>
            <person name="Williams K.H."/>
            <person name="Hubbard S.S."/>
            <person name="Banfield J.F."/>
        </authorList>
    </citation>
    <scope>NUCLEOTIDE SEQUENCE [LARGE SCALE GENOMIC DNA]</scope>
</reference>
<dbReference type="Proteomes" id="UP000177382">
    <property type="component" value="Unassembled WGS sequence"/>
</dbReference>
<evidence type="ECO:0000256" key="1">
    <source>
        <dbReference type="SAM" id="Phobius"/>
    </source>
</evidence>
<name>A0A1F7XLX9_9BACT</name>
<dbReference type="STRING" id="1802485.A2V97_04515"/>
<comment type="caution">
    <text evidence="2">The sequence shown here is derived from an EMBL/GenBank/DDBJ whole genome shotgun (WGS) entry which is preliminary data.</text>
</comment>
<accession>A0A1F7XLX9</accession>
<keyword evidence="1" id="KW-1133">Transmembrane helix</keyword>
<keyword evidence="1" id="KW-0812">Transmembrane</keyword>
<gene>
    <name evidence="2" type="ORF">A2V97_04515</name>
</gene>
<evidence type="ECO:0008006" key="4">
    <source>
        <dbReference type="Google" id="ProtNLM"/>
    </source>
</evidence>
<organism evidence="2 3">
    <name type="scientific">Candidatus Woesebacteria bacterium RBG_16_42_24</name>
    <dbReference type="NCBI Taxonomy" id="1802485"/>
    <lineage>
        <taxon>Bacteria</taxon>
        <taxon>Candidatus Woeseibacteriota</taxon>
    </lineage>
</organism>
<feature type="transmembrane region" description="Helical" evidence="1">
    <location>
        <begin position="19"/>
        <end position="39"/>
    </location>
</feature>
<evidence type="ECO:0000313" key="3">
    <source>
        <dbReference type="Proteomes" id="UP000177382"/>
    </source>
</evidence>
<keyword evidence="1" id="KW-0472">Membrane</keyword>
<evidence type="ECO:0000313" key="2">
    <source>
        <dbReference type="EMBL" id="OGM16000.1"/>
    </source>
</evidence>
<dbReference type="EMBL" id="MGFX01000001">
    <property type="protein sequence ID" value="OGM16000.1"/>
    <property type="molecule type" value="Genomic_DNA"/>
</dbReference>
<proteinExistence type="predicted"/>
<protein>
    <recommendedName>
        <fullName evidence="4">Regulatory protein YycH domain-containing protein</fullName>
    </recommendedName>
</protein>